<dbReference type="PANTHER" id="PTHR11461">
    <property type="entry name" value="SERINE PROTEASE INHIBITOR, SERPIN"/>
    <property type="match status" value="1"/>
</dbReference>
<feature type="domain" description="Serpin" evidence="3">
    <location>
        <begin position="55"/>
        <end position="413"/>
    </location>
</feature>
<dbReference type="PROSITE" id="PS51257">
    <property type="entry name" value="PROKAR_LIPOPROTEIN"/>
    <property type="match status" value="1"/>
</dbReference>
<keyword evidence="2" id="KW-0732">Signal</keyword>
<dbReference type="Gene3D" id="3.30.497.10">
    <property type="entry name" value="Antithrombin, subunit I, domain 2"/>
    <property type="match status" value="1"/>
</dbReference>
<evidence type="ECO:0000256" key="2">
    <source>
        <dbReference type="SAM" id="SignalP"/>
    </source>
</evidence>
<feature type="chain" id="PRO_5047337355" evidence="2">
    <location>
        <begin position="23"/>
        <end position="414"/>
    </location>
</feature>
<proteinExistence type="inferred from homology"/>
<organism evidence="4 5">
    <name type="scientific">Sporosarcina saromensis</name>
    <dbReference type="NCBI Taxonomy" id="359365"/>
    <lineage>
        <taxon>Bacteria</taxon>
        <taxon>Bacillati</taxon>
        <taxon>Bacillota</taxon>
        <taxon>Bacilli</taxon>
        <taxon>Bacillales</taxon>
        <taxon>Caryophanaceae</taxon>
        <taxon>Sporosarcina</taxon>
    </lineage>
</organism>
<keyword evidence="5" id="KW-1185">Reference proteome</keyword>
<dbReference type="CDD" id="cd19588">
    <property type="entry name" value="serpin_miropin-like"/>
    <property type="match status" value="1"/>
</dbReference>
<evidence type="ECO:0000313" key="5">
    <source>
        <dbReference type="Proteomes" id="UP001282284"/>
    </source>
</evidence>
<dbReference type="PROSITE" id="PS00284">
    <property type="entry name" value="SERPIN"/>
    <property type="match status" value="1"/>
</dbReference>
<comment type="similarity">
    <text evidence="1">Belongs to the serpin family.</text>
</comment>
<dbReference type="Proteomes" id="UP001282284">
    <property type="component" value="Unassembled WGS sequence"/>
</dbReference>
<dbReference type="SUPFAM" id="SSF56574">
    <property type="entry name" value="Serpins"/>
    <property type="match status" value="1"/>
</dbReference>
<dbReference type="PANTHER" id="PTHR11461:SF211">
    <property type="entry name" value="GH10112P-RELATED"/>
    <property type="match status" value="1"/>
</dbReference>
<accession>A0ABU4GCF9</accession>
<dbReference type="RefSeq" id="WP_317944713.1">
    <property type="nucleotide sequence ID" value="NZ_JAUBDI010000011.1"/>
</dbReference>
<dbReference type="InterPro" id="IPR023795">
    <property type="entry name" value="Serpin_CS"/>
</dbReference>
<dbReference type="SMART" id="SM00093">
    <property type="entry name" value="SERPIN"/>
    <property type="match status" value="1"/>
</dbReference>
<dbReference type="EMBL" id="JAUBDI010000011">
    <property type="protein sequence ID" value="MDW0113995.1"/>
    <property type="molecule type" value="Genomic_DNA"/>
</dbReference>
<evidence type="ECO:0000313" key="4">
    <source>
        <dbReference type="EMBL" id="MDW0113995.1"/>
    </source>
</evidence>
<dbReference type="InterPro" id="IPR042178">
    <property type="entry name" value="Serpin_sf_1"/>
</dbReference>
<evidence type="ECO:0000259" key="3">
    <source>
        <dbReference type="SMART" id="SM00093"/>
    </source>
</evidence>
<dbReference type="InterPro" id="IPR000215">
    <property type="entry name" value="Serpin_fam"/>
</dbReference>
<sequence>MKKKLKATLVGAGLLVAISGCGTSSSNGNLVISEGVEYEVTDYEKIVAPNNDLAYKLLDEIQTDDDGNVFFSPTSLFMALAMVYNGADGDTKVEMAKAMQAEGIDAMELNKANAALLTMLNKDSEDIQLRIANSIWLNKDYAFTKDFAQRTKDYFNAETQRIEVASSDSVKKINDWVKKATNDKIDKMVESPLDENLVAMLLNAIYFKGDWKHPFDKKDTEERVFHVNSRYQKVAPFMKLERKLAYMANNEFQAVRLPYANGEMSMTVVLPNEHTNLEGFKEKLSTENWEMLLQTAFTEMEGTLLLPKFKLEYEAGLNEALNALGMQQAFTKDADFTKMVEDGNVLITSVKQKTYLDVNEEGTEAAAVTGTEMGVTSAPPGDPFYMEVNRPFFLVIKDEETGAALFVGDVTNPK</sequence>
<reference evidence="4 5" key="1">
    <citation type="submission" date="2023-06" db="EMBL/GenBank/DDBJ databases">
        <title>Sporosarcina sp. nov., isolated from Korean traditional fermented seafood 'Jeotgal'.</title>
        <authorList>
            <person name="Yang A.I."/>
            <person name="Shin N.-R."/>
        </authorList>
    </citation>
    <scope>NUCLEOTIDE SEQUENCE [LARGE SCALE GENOMIC DNA]</scope>
    <source>
        <strain evidence="4 5">KCTC13119</strain>
    </source>
</reference>
<dbReference type="InterPro" id="IPR042185">
    <property type="entry name" value="Serpin_sf_2"/>
</dbReference>
<dbReference type="InterPro" id="IPR036186">
    <property type="entry name" value="Serpin_sf"/>
</dbReference>
<protein>
    <submittedName>
        <fullName evidence="4">Serpin family protein</fullName>
    </submittedName>
</protein>
<feature type="signal peptide" evidence="2">
    <location>
        <begin position="1"/>
        <end position="22"/>
    </location>
</feature>
<dbReference type="Pfam" id="PF00079">
    <property type="entry name" value="Serpin"/>
    <property type="match status" value="1"/>
</dbReference>
<dbReference type="Gene3D" id="2.30.39.10">
    <property type="entry name" value="Alpha-1-antitrypsin, domain 1"/>
    <property type="match status" value="1"/>
</dbReference>
<name>A0ABU4GCF9_9BACL</name>
<evidence type="ECO:0000256" key="1">
    <source>
        <dbReference type="RuleBase" id="RU000411"/>
    </source>
</evidence>
<comment type="caution">
    <text evidence="4">The sequence shown here is derived from an EMBL/GenBank/DDBJ whole genome shotgun (WGS) entry which is preliminary data.</text>
</comment>
<gene>
    <name evidence="4" type="ORF">QT711_12425</name>
</gene>
<dbReference type="InterPro" id="IPR023796">
    <property type="entry name" value="Serpin_dom"/>
</dbReference>